<dbReference type="PANTHER" id="PTHR43459">
    <property type="entry name" value="ENOYL-COA HYDRATASE"/>
    <property type="match status" value="1"/>
</dbReference>
<keyword evidence="3" id="KW-0413">Isomerase</keyword>
<keyword evidence="4" id="KW-1185">Reference proteome</keyword>
<dbReference type="PANTHER" id="PTHR43459:SF1">
    <property type="entry name" value="EG:BACN32G11.4 PROTEIN"/>
    <property type="match status" value="1"/>
</dbReference>
<evidence type="ECO:0000313" key="4">
    <source>
        <dbReference type="Proteomes" id="UP000509667"/>
    </source>
</evidence>
<dbReference type="Gene3D" id="1.10.12.10">
    <property type="entry name" value="Lyase 2-enoyl-coa Hydratase, Chain A, domain 2"/>
    <property type="match status" value="1"/>
</dbReference>
<dbReference type="InterPro" id="IPR014748">
    <property type="entry name" value="Enoyl-CoA_hydra_C"/>
</dbReference>
<dbReference type="PROSITE" id="PS00166">
    <property type="entry name" value="ENOYL_COA_HYDRATASE"/>
    <property type="match status" value="1"/>
</dbReference>
<dbReference type="Gene3D" id="3.90.226.10">
    <property type="entry name" value="2-enoyl-CoA Hydratase, Chain A, domain 1"/>
    <property type="match status" value="1"/>
</dbReference>
<dbReference type="InterPro" id="IPR029045">
    <property type="entry name" value="ClpP/crotonase-like_dom_sf"/>
</dbReference>
<dbReference type="CDD" id="cd06558">
    <property type="entry name" value="crotonase-like"/>
    <property type="match status" value="1"/>
</dbReference>
<dbReference type="KEGG" id="hrr:HZS55_19890"/>
<dbReference type="Proteomes" id="UP000509667">
    <property type="component" value="Chromosome"/>
</dbReference>
<reference evidence="3 4" key="1">
    <citation type="submission" date="2020-07" db="EMBL/GenBank/DDBJ databases">
        <title>Halosimplex pelagicum sp. nov. and Halosimplex rubrum sp. nov., isolated from salted brown alga Laminaria, and emended description of the genus Halosimplex.</title>
        <authorList>
            <person name="Cui H."/>
        </authorList>
    </citation>
    <scope>NUCLEOTIDE SEQUENCE [LARGE SCALE GENOMIC DNA]</scope>
    <source>
        <strain evidence="3 4">R27</strain>
    </source>
</reference>
<gene>
    <name evidence="3" type="ORF">HZS55_19890</name>
</gene>
<dbReference type="RefSeq" id="WP_179909288.1">
    <property type="nucleotide sequence ID" value="NZ_CP058910.1"/>
</dbReference>
<organism evidence="3 4">
    <name type="scientific">Halosimplex rubrum</name>
    <dbReference type="NCBI Taxonomy" id="869889"/>
    <lineage>
        <taxon>Archaea</taxon>
        <taxon>Methanobacteriati</taxon>
        <taxon>Methanobacteriota</taxon>
        <taxon>Stenosarchaea group</taxon>
        <taxon>Halobacteria</taxon>
        <taxon>Halobacteriales</taxon>
        <taxon>Haloarculaceae</taxon>
        <taxon>Halosimplex</taxon>
    </lineage>
</organism>
<feature type="region of interest" description="Disordered" evidence="2">
    <location>
        <begin position="71"/>
        <end position="97"/>
    </location>
</feature>
<accession>A0A7D5P5A2</accession>
<dbReference type="InterPro" id="IPR001753">
    <property type="entry name" value="Enoyl-CoA_hydra/iso"/>
</dbReference>
<dbReference type="GeneID" id="56080175"/>
<proteinExistence type="inferred from homology"/>
<dbReference type="InterPro" id="IPR018376">
    <property type="entry name" value="Enoyl-CoA_hyd/isom_CS"/>
</dbReference>
<evidence type="ECO:0000256" key="1">
    <source>
        <dbReference type="RuleBase" id="RU003707"/>
    </source>
</evidence>
<dbReference type="Pfam" id="PF00378">
    <property type="entry name" value="ECH_1"/>
    <property type="match status" value="2"/>
</dbReference>
<dbReference type="AlphaFoldDB" id="A0A7D5P5A2"/>
<dbReference type="GO" id="GO:0016853">
    <property type="term" value="F:isomerase activity"/>
    <property type="evidence" value="ECO:0007669"/>
    <property type="project" value="UniProtKB-KW"/>
</dbReference>
<dbReference type="EMBL" id="CP058910">
    <property type="protein sequence ID" value="QLH79421.1"/>
    <property type="molecule type" value="Genomic_DNA"/>
</dbReference>
<dbReference type="OrthoDB" id="27846at2157"/>
<evidence type="ECO:0000313" key="3">
    <source>
        <dbReference type="EMBL" id="QLH79421.1"/>
    </source>
</evidence>
<comment type="similarity">
    <text evidence="1">Belongs to the enoyl-CoA hydratase/isomerase family.</text>
</comment>
<evidence type="ECO:0000256" key="2">
    <source>
        <dbReference type="SAM" id="MobiDB-lite"/>
    </source>
</evidence>
<sequence length="280" mass="29248">MEHVTVDVADGVATVTLDHPEMRNALTSGVATDLIDAIEAVPEEARCVVLAGNGPTFCAGGDIDAMVDGLEGERSEPSERSGGERSDPREGETPAHERVERIVEETAGAVRAVATCDLPTVAKIHGPAYGAGGALAIACDLLLASESASISFGFRQVGLNVDSGASHLLPRIVGDNVAKELLYTGELIDADRAKDVGLFNHVYADDEFEGRVAGMVDRIASGPTVALKQSKRLVEQGPTSSLDEAIENEAAAQIVSASTGDHEEGVRAFVASREPEFEGE</sequence>
<name>A0A7D5P5A2_9EURY</name>
<protein>
    <submittedName>
        <fullName evidence="3">Enoyl-CoA hydratase/isomerase family protein</fullName>
    </submittedName>
</protein>
<dbReference type="SUPFAM" id="SSF52096">
    <property type="entry name" value="ClpP/crotonase"/>
    <property type="match status" value="1"/>
</dbReference>